<evidence type="ECO:0000313" key="3">
    <source>
        <dbReference type="EMBL" id="MCC3272117.1"/>
    </source>
</evidence>
<dbReference type="EMBL" id="CP094984">
    <property type="protein sequence ID" value="UON92009.1"/>
    <property type="molecule type" value="Genomic_DNA"/>
</dbReference>
<organism evidence="3 6">
    <name type="scientific">Arthrobacter zhangbolii</name>
    <dbReference type="NCBI Taxonomy" id="2886936"/>
    <lineage>
        <taxon>Bacteria</taxon>
        <taxon>Bacillati</taxon>
        <taxon>Actinomycetota</taxon>
        <taxon>Actinomycetes</taxon>
        <taxon>Micrococcales</taxon>
        <taxon>Micrococcaceae</taxon>
        <taxon>Arthrobacter</taxon>
    </lineage>
</organism>
<evidence type="ECO:0000313" key="4">
    <source>
        <dbReference type="EMBL" id="UON92009.1"/>
    </source>
</evidence>
<dbReference type="Proteomes" id="UP001155145">
    <property type="component" value="Unassembled WGS sequence"/>
</dbReference>
<evidence type="ECO:0008006" key="7">
    <source>
        <dbReference type="Google" id="ProtNLM"/>
    </source>
</evidence>
<protein>
    <recommendedName>
        <fullName evidence="7">Lipoprotein</fullName>
    </recommendedName>
</protein>
<evidence type="ECO:0000256" key="2">
    <source>
        <dbReference type="SAM" id="SignalP"/>
    </source>
</evidence>
<keyword evidence="5" id="KW-1185">Reference proteome</keyword>
<feature type="chain" id="PRO_5040928470" description="Lipoprotein" evidence="2">
    <location>
        <begin position="30"/>
        <end position="214"/>
    </location>
</feature>
<dbReference type="Proteomes" id="UP000829758">
    <property type="component" value="Chromosome"/>
</dbReference>
<feature type="region of interest" description="Disordered" evidence="1">
    <location>
        <begin position="31"/>
        <end position="76"/>
    </location>
</feature>
<proteinExistence type="predicted"/>
<keyword evidence="2" id="KW-0732">Signal</keyword>
<evidence type="ECO:0000313" key="6">
    <source>
        <dbReference type="Proteomes" id="UP001155145"/>
    </source>
</evidence>
<sequence length="214" mass="21473">MEPNTRQLHPKARSLAAAVLAVAVLTALGGCGTDSGTRPDNAPTADPSAASSSAAASPGIGATPAGPATGPEGNMATDEYTTQLLLLHEQLKTQLGPAYSDAWVDGGVLHVAVTDSAAEATVRDAGAVPVLVGFNSTELQQAKAQVRTWLAQQPLPALEVHAIAASGRDGAVIVEVPADQVTALQSAAADQAPAGEVPVIVKESPGMATPYSTK</sequence>
<evidence type="ECO:0000313" key="5">
    <source>
        <dbReference type="Proteomes" id="UP000829758"/>
    </source>
</evidence>
<dbReference type="PROSITE" id="PS51257">
    <property type="entry name" value="PROKAR_LIPOPROTEIN"/>
    <property type="match status" value="1"/>
</dbReference>
<accession>A0A9X1M754</accession>
<dbReference type="EMBL" id="JAJFZT010000003">
    <property type="protein sequence ID" value="MCC3272117.1"/>
    <property type="molecule type" value="Genomic_DNA"/>
</dbReference>
<evidence type="ECO:0000256" key="1">
    <source>
        <dbReference type="SAM" id="MobiDB-lite"/>
    </source>
</evidence>
<feature type="compositionally biased region" description="Low complexity" evidence="1">
    <location>
        <begin position="42"/>
        <end position="71"/>
    </location>
</feature>
<dbReference type="RefSeq" id="WP_227928208.1">
    <property type="nucleotide sequence ID" value="NZ_CP094984.1"/>
</dbReference>
<feature type="signal peptide" evidence="2">
    <location>
        <begin position="1"/>
        <end position="29"/>
    </location>
</feature>
<reference evidence="3" key="1">
    <citation type="submission" date="2021-10" db="EMBL/GenBank/DDBJ databases">
        <title>Novel species in genus Arthrobacter.</title>
        <authorList>
            <person name="Liu Y."/>
        </authorList>
    </citation>
    <scope>NUCLEOTIDE SEQUENCE</scope>
    <source>
        <strain evidence="5">zg-Y462</strain>
        <strain evidence="3">Zg-Y462</strain>
    </source>
</reference>
<dbReference type="AlphaFoldDB" id="A0A9X1M754"/>
<gene>
    <name evidence="3" type="ORF">LJ755_05155</name>
    <name evidence="4" type="ORF">MUK71_15765</name>
</gene>
<name>A0A9X1M754_9MICC</name>